<dbReference type="InterPro" id="IPR023273">
    <property type="entry name" value="RCMT_NOP2"/>
</dbReference>
<dbReference type="PRINTS" id="PR02008">
    <property type="entry name" value="RCMTFAMILY"/>
</dbReference>
<name>A0AAN6V7C4_9PEZI</name>
<dbReference type="GO" id="GO:0005730">
    <property type="term" value="C:nucleolus"/>
    <property type="evidence" value="ECO:0007669"/>
    <property type="project" value="UniProtKB-SubCell"/>
</dbReference>
<dbReference type="CDD" id="cd02440">
    <property type="entry name" value="AdoMet_MTases"/>
    <property type="match status" value="1"/>
</dbReference>
<dbReference type="GO" id="GO:0070475">
    <property type="term" value="P:rRNA base methylation"/>
    <property type="evidence" value="ECO:0007669"/>
    <property type="project" value="TreeGrafter"/>
</dbReference>
<keyword evidence="3" id="KW-0690">Ribosome biogenesis</keyword>
<accession>A0AAN6V7C4</accession>
<dbReference type="PROSITE" id="PS01153">
    <property type="entry name" value="NOL1_NOP2_SUN"/>
    <property type="match status" value="1"/>
</dbReference>
<feature type="compositionally biased region" description="Basic and acidic residues" evidence="11">
    <location>
        <begin position="143"/>
        <end position="152"/>
    </location>
</feature>
<dbReference type="AlphaFoldDB" id="A0AAN6V7C4"/>
<feature type="binding site" evidence="10">
    <location>
        <position position="404"/>
    </location>
    <ligand>
        <name>S-adenosyl-L-methionine</name>
        <dbReference type="ChEBI" id="CHEBI:59789"/>
    </ligand>
</feature>
<proteinExistence type="inferred from homology"/>
<keyword evidence="4 10" id="KW-0489">Methyltransferase</keyword>
<organism evidence="13 14">
    <name type="scientific">Dichotomopilus funicola</name>
    <dbReference type="NCBI Taxonomy" id="1934379"/>
    <lineage>
        <taxon>Eukaryota</taxon>
        <taxon>Fungi</taxon>
        <taxon>Dikarya</taxon>
        <taxon>Ascomycota</taxon>
        <taxon>Pezizomycotina</taxon>
        <taxon>Sordariomycetes</taxon>
        <taxon>Sordariomycetidae</taxon>
        <taxon>Sordariales</taxon>
        <taxon>Chaetomiaceae</taxon>
        <taxon>Dichotomopilus</taxon>
    </lineage>
</organism>
<evidence type="ECO:0000259" key="12">
    <source>
        <dbReference type="PROSITE" id="PS51686"/>
    </source>
</evidence>
<comment type="caution">
    <text evidence="13">The sequence shown here is derived from an EMBL/GenBank/DDBJ whole genome shotgun (WGS) entry which is preliminary data.</text>
</comment>
<keyword evidence="14" id="KW-1185">Reference proteome</keyword>
<dbReference type="InterPro" id="IPR018314">
    <property type="entry name" value="RsmB/NOL1/NOP2-like_CS"/>
</dbReference>
<evidence type="ECO:0000256" key="10">
    <source>
        <dbReference type="PROSITE-ProRule" id="PRU01023"/>
    </source>
</evidence>
<dbReference type="FunFam" id="3.30.70.1170:FF:000001">
    <property type="entry name" value="Ribosomal RNA methyltransferase Nop2"/>
    <property type="match status" value="1"/>
</dbReference>
<keyword evidence="5 10" id="KW-0808">Transferase</keyword>
<evidence type="ECO:0000256" key="7">
    <source>
        <dbReference type="ARBA" id="ARBA00022884"/>
    </source>
</evidence>
<evidence type="ECO:0000313" key="14">
    <source>
        <dbReference type="Proteomes" id="UP001302676"/>
    </source>
</evidence>
<keyword evidence="7 10" id="KW-0694">RNA-binding</keyword>
<evidence type="ECO:0000256" key="2">
    <source>
        <dbReference type="ARBA" id="ARBA00007494"/>
    </source>
</evidence>
<dbReference type="Gene3D" id="3.40.50.150">
    <property type="entry name" value="Vaccinia Virus protein VP39"/>
    <property type="match status" value="1"/>
</dbReference>
<keyword evidence="6 10" id="KW-0949">S-adenosyl-L-methionine</keyword>
<feature type="region of interest" description="Disordered" evidence="11">
    <location>
        <begin position="599"/>
        <end position="697"/>
    </location>
</feature>
<gene>
    <name evidence="13" type="ORF">C8A04DRAFT_11075</name>
</gene>
<feature type="active site" description="Nucleophile" evidence="10">
    <location>
        <position position="505"/>
    </location>
</feature>
<reference evidence="13" key="2">
    <citation type="submission" date="2023-05" db="EMBL/GenBank/DDBJ databases">
        <authorList>
            <consortium name="Lawrence Berkeley National Laboratory"/>
            <person name="Steindorff A."/>
            <person name="Hensen N."/>
            <person name="Bonometti L."/>
            <person name="Westerberg I."/>
            <person name="Brannstrom I.O."/>
            <person name="Guillou S."/>
            <person name="Cros-Aarteil S."/>
            <person name="Calhoun S."/>
            <person name="Haridas S."/>
            <person name="Kuo A."/>
            <person name="Mondo S."/>
            <person name="Pangilinan J."/>
            <person name="Riley R."/>
            <person name="Labutti K."/>
            <person name="Andreopoulos B."/>
            <person name="Lipzen A."/>
            <person name="Chen C."/>
            <person name="Yanf M."/>
            <person name="Daum C."/>
            <person name="Ng V."/>
            <person name="Clum A."/>
            <person name="Ohm R."/>
            <person name="Martin F."/>
            <person name="Silar P."/>
            <person name="Natvig D."/>
            <person name="Lalanne C."/>
            <person name="Gautier V."/>
            <person name="Ament-Velasquez S.L."/>
            <person name="Kruys A."/>
            <person name="Hutchinson M.I."/>
            <person name="Powell A.J."/>
            <person name="Barry K."/>
            <person name="Miller A.N."/>
            <person name="Grigoriev I.V."/>
            <person name="Debuchy R."/>
            <person name="Gladieux P."/>
            <person name="Thoren M.H."/>
            <person name="Johannesson H."/>
        </authorList>
    </citation>
    <scope>NUCLEOTIDE SEQUENCE</scope>
    <source>
        <strain evidence="13">CBS 141.50</strain>
    </source>
</reference>
<evidence type="ECO:0000313" key="13">
    <source>
        <dbReference type="EMBL" id="KAK4144901.1"/>
    </source>
</evidence>
<evidence type="ECO:0000256" key="1">
    <source>
        <dbReference type="ARBA" id="ARBA00004604"/>
    </source>
</evidence>
<dbReference type="Proteomes" id="UP001302676">
    <property type="component" value="Unassembled WGS sequence"/>
</dbReference>
<evidence type="ECO:0000256" key="5">
    <source>
        <dbReference type="ARBA" id="ARBA00022679"/>
    </source>
</evidence>
<feature type="region of interest" description="Disordered" evidence="11">
    <location>
        <begin position="1"/>
        <end position="162"/>
    </location>
</feature>
<keyword evidence="8" id="KW-0539">Nucleus</keyword>
<comment type="subcellular location">
    <subcellularLocation>
        <location evidence="1">Nucleus</location>
        <location evidence="1">Nucleolus</location>
    </subcellularLocation>
</comment>
<feature type="binding site" evidence="10">
    <location>
        <position position="431"/>
    </location>
    <ligand>
        <name>S-adenosyl-L-methionine</name>
        <dbReference type="ChEBI" id="CHEBI:59789"/>
    </ligand>
</feature>
<feature type="binding site" evidence="10">
    <location>
        <begin position="380"/>
        <end position="386"/>
    </location>
    <ligand>
        <name>S-adenosyl-L-methionine</name>
        <dbReference type="ChEBI" id="CHEBI:59789"/>
    </ligand>
</feature>
<reference evidence="13" key="1">
    <citation type="journal article" date="2023" name="Mol. Phylogenet. Evol.">
        <title>Genome-scale phylogeny and comparative genomics of the fungal order Sordariales.</title>
        <authorList>
            <person name="Hensen N."/>
            <person name="Bonometti L."/>
            <person name="Westerberg I."/>
            <person name="Brannstrom I.O."/>
            <person name="Guillou S."/>
            <person name="Cros-Aarteil S."/>
            <person name="Calhoun S."/>
            <person name="Haridas S."/>
            <person name="Kuo A."/>
            <person name="Mondo S."/>
            <person name="Pangilinan J."/>
            <person name="Riley R."/>
            <person name="LaButti K."/>
            <person name="Andreopoulos B."/>
            <person name="Lipzen A."/>
            <person name="Chen C."/>
            <person name="Yan M."/>
            <person name="Daum C."/>
            <person name="Ng V."/>
            <person name="Clum A."/>
            <person name="Steindorff A."/>
            <person name="Ohm R.A."/>
            <person name="Martin F."/>
            <person name="Silar P."/>
            <person name="Natvig D.O."/>
            <person name="Lalanne C."/>
            <person name="Gautier V."/>
            <person name="Ament-Velasquez S.L."/>
            <person name="Kruys A."/>
            <person name="Hutchinson M.I."/>
            <person name="Powell A.J."/>
            <person name="Barry K."/>
            <person name="Miller A.N."/>
            <person name="Grigoriev I.V."/>
            <person name="Debuchy R."/>
            <person name="Gladieux P."/>
            <person name="Hiltunen Thoren M."/>
            <person name="Johannesson H."/>
        </authorList>
    </citation>
    <scope>NUCLEOTIDE SEQUENCE</scope>
    <source>
        <strain evidence="13">CBS 141.50</strain>
    </source>
</reference>
<feature type="compositionally biased region" description="Basic and acidic residues" evidence="11">
    <location>
        <begin position="649"/>
        <end position="684"/>
    </location>
</feature>
<evidence type="ECO:0000256" key="9">
    <source>
        <dbReference type="ARBA" id="ARBA00082314"/>
    </source>
</evidence>
<dbReference type="EMBL" id="MU853573">
    <property type="protein sequence ID" value="KAK4144901.1"/>
    <property type="molecule type" value="Genomic_DNA"/>
</dbReference>
<dbReference type="InterPro" id="IPR029063">
    <property type="entry name" value="SAM-dependent_MTases_sf"/>
</dbReference>
<feature type="compositionally biased region" description="Acidic residues" evidence="11">
    <location>
        <begin position="98"/>
        <end position="111"/>
    </location>
</feature>
<dbReference type="GeneID" id="87813439"/>
<dbReference type="InterPro" id="IPR011023">
    <property type="entry name" value="Nop2p"/>
</dbReference>
<evidence type="ECO:0000256" key="8">
    <source>
        <dbReference type="ARBA" id="ARBA00023242"/>
    </source>
</evidence>
<feature type="compositionally biased region" description="Acidic residues" evidence="11">
    <location>
        <begin position="619"/>
        <end position="634"/>
    </location>
</feature>
<comment type="similarity">
    <text evidence="2 10">Belongs to the class I-like SAM-binding methyltransferase superfamily. RsmB/NOP family.</text>
</comment>
<evidence type="ECO:0000256" key="11">
    <source>
        <dbReference type="SAM" id="MobiDB-lite"/>
    </source>
</evidence>
<feature type="binding site" evidence="10">
    <location>
        <position position="448"/>
    </location>
    <ligand>
        <name>S-adenosyl-L-methionine</name>
        <dbReference type="ChEBI" id="CHEBI:59789"/>
    </ligand>
</feature>
<feature type="domain" description="SAM-dependent MTase RsmB/NOP-type" evidence="12">
    <location>
        <begin position="288"/>
        <end position="576"/>
    </location>
</feature>
<dbReference type="SUPFAM" id="SSF53335">
    <property type="entry name" value="S-adenosyl-L-methionine-dependent methyltransferases"/>
    <property type="match status" value="1"/>
</dbReference>
<feature type="compositionally biased region" description="Acidic residues" evidence="11">
    <location>
        <begin position="153"/>
        <end position="162"/>
    </location>
</feature>
<dbReference type="PROSITE" id="PS51686">
    <property type="entry name" value="SAM_MT_RSMB_NOP"/>
    <property type="match status" value="1"/>
</dbReference>
<dbReference type="PRINTS" id="PR02012">
    <property type="entry name" value="RCMTNOP2"/>
</dbReference>
<evidence type="ECO:0000256" key="4">
    <source>
        <dbReference type="ARBA" id="ARBA00022603"/>
    </source>
</evidence>
<dbReference type="GO" id="GO:0009383">
    <property type="term" value="F:rRNA (cytosine-C5-)-methyltransferase activity"/>
    <property type="evidence" value="ECO:0007669"/>
    <property type="project" value="TreeGrafter"/>
</dbReference>
<sequence length="697" mass="76461">MGVGRRMKKQGAPEPLSEEHFANLKRKKGLPVDDAPVEARSNKKRRTSSKAQKPVKNGDASKAVGKESNGTEKAAGALGNGIKVVKGKPKNLATLASDSDEEMADEFDASDLEVASGSEGEEALGDDFMGSDSDNSVYDSDEGNTKKEKFVFSDDEDDDDDREERLTAANIEGLSKKLDQQLTREAEENEAELRQEALQTNIDGDKPNVLDDEDDDDELAAKTKGLLAPDLQMLRTRITETIRVLEDVANLAEDGRSRAEYTNQLLKDVCAYYGYNENLFPPREAFAFFEANETARPVVIRTNTLRTHRRDLAQALINRGVTLEPVGKWSKVGLQVFESTVPLGATPEYLAGHYILQAASSFLPVMALCPQENERCLDMASAPGGKTTHMAALMKNTGVIFANDPSKSRAKGLIGNIHRLGARNVIVCNYDAREFPRVMGGFDRVLLDAPCSGTGVIAKDPSVKTNRDEKDFIQLPHLQKQLLLAAIDSVNHASKTGGYVVYSTCSVAIEENEQVVAYALKRRPNVRLVETGLPFGKEGFTSYMGKAFHPSLKLTRRYYPHLYNVDGFFVAKFQKVGATPANAVLANGKKDKDAAAVKAAAEDGDDEVIDKTPIASETEKEDNDDFGGFDDEEDEKHIERARRNAMRRRGLDPKALKKGQEKGAAKDGETSKADVKEKPKDAPKQKTKVKSKAKEKK</sequence>
<evidence type="ECO:0000256" key="3">
    <source>
        <dbReference type="ARBA" id="ARBA00022517"/>
    </source>
</evidence>
<feature type="compositionally biased region" description="Basic residues" evidence="11">
    <location>
        <begin position="685"/>
        <end position="697"/>
    </location>
</feature>
<dbReference type="Pfam" id="PF01189">
    <property type="entry name" value="Methyltr_RsmB-F"/>
    <property type="match status" value="1"/>
</dbReference>
<dbReference type="NCBIfam" id="TIGR00446">
    <property type="entry name" value="nop2p"/>
    <property type="match status" value="1"/>
</dbReference>
<dbReference type="GO" id="GO:0000470">
    <property type="term" value="P:maturation of LSU-rRNA"/>
    <property type="evidence" value="ECO:0007669"/>
    <property type="project" value="TreeGrafter"/>
</dbReference>
<dbReference type="PANTHER" id="PTHR22807:SF30">
    <property type="entry name" value="28S RRNA (CYTOSINE(4447)-C(5))-METHYLTRANSFERASE-RELATED"/>
    <property type="match status" value="1"/>
</dbReference>
<dbReference type="RefSeq" id="XP_062638272.1">
    <property type="nucleotide sequence ID" value="XM_062776826.1"/>
</dbReference>
<dbReference type="InterPro" id="IPR001678">
    <property type="entry name" value="MeTrfase_RsmB-F_NOP2_dom"/>
</dbReference>
<dbReference type="InterPro" id="IPR023267">
    <property type="entry name" value="RCMT"/>
</dbReference>
<evidence type="ECO:0000256" key="6">
    <source>
        <dbReference type="ARBA" id="ARBA00022691"/>
    </source>
</evidence>
<dbReference type="InterPro" id="IPR049560">
    <property type="entry name" value="MeTrfase_RsmB-F_NOP2_cat"/>
</dbReference>
<dbReference type="PANTHER" id="PTHR22807">
    <property type="entry name" value="NOP2 YEAST -RELATED NOL1/NOP2/FMU SUN DOMAIN-CONTAINING"/>
    <property type="match status" value="1"/>
</dbReference>
<protein>
    <recommendedName>
        <fullName evidence="9">Nucleolar protein 2</fullName>
    </recommendedName>
</protein>
<dbReference type="Gene3D" id="3.30.70.1170">
    <property type="entry name" value="Sun protein, domain 3"/>
    <property type="match status" value="1"/>
</dbReference>
<dbReference type="GO" id="GO:0003723">
    <property type="term" value="F:RNA binding"/>
    <property type="evidence" value="ECO:0007669"/>
    <property type="project" value="UniProtKB-UniRule"/>
</dbReference>